<dbReference type="AlphaFoldDB" id="A0A034VIB1"/>
<dbReference type="OrthoDB" id="8036339at2759"/>
<dbReference type="EMBL" id="GAKP01017080">
    <property type="protein sequence ID" value="JAC41872.1"/>
    <property type="molecule type" value="Transcribed_RNA"/>
</dbReference>
<protein>
    <submittedName>
        <fullName evidence="1">Putative 115 kDa protein in type-1 retrotransposable element R1DM</fullName>
    </submittedName>
</protein>
<reference evidence="1" key="1">
    <citation type="journal article" date="2014" name="BMC Genomics">
        <title>Characterizing the developmental transcriptome of the oriental fruit fly, Bactrocera dorsalis (Diptera: Tephritidae) through comparative genomic analysis with Drosophila melanogaster utilizing modENCODE datasets.</title>
        <authorList>
            <person name="Geib S.M."/>
            <person name="Calla B."/>
            <person name="Hall B."/>
            <person name="Hou S."/>
            <person name="Manoukis N.C."/>
        </authorList>
    </citation>
    <scope>NUCLEOTIDE SEQUENCE</scope>
    <source>
        <strain evidence="1">Punador</strain>
    </source>
</reference>
<gene>
    <name evidence="1" type="primary">Y2R2</name>
</gene>
<organism evidence="1">
    <name type="scientific">Bactrocera dorsalis</name>
    <name type="common">Oriental fruit fly</name>
    <name type="synonym">Dacus dorsalis</name>
    <dbReference type="NCBI Taxonomy" id="27457"/>
    <lineage>
        <taxon>Eukaryota</taxon>
        <taxon>Metazoa</taxon>
        <taxon>Ecdysozoa</taxon>
        <taxon>Arthropoda</taxon>
        <taxon>Hexapoda</taxon>
        <taxon>Insecta</taxon>
        <taxon>Pterygota</taxon>
        <taxon>Neoptera</taxon>
        <taxon>Endopterygota</taxon>
        <taxon>Diptera</taxon>
        <taxon>Brachycera</taxon>
        <taxon>Muscomorpha</taxon>
        <taxon>Tephritoidea</taxon>
        <taxon>Tephritidae</taxon>
        <taxon>Bactrocera</taxon>
        <taxon>Bactrocera</taxon>
    </lineage>
</organism>
<sequence>MLDDTLKEDTDVELQAKLLVEHISKACDAAMSRRKQTAHRKPVYWWNSEIALLRSECHKARRLFQRCIGSDNVTRMREIFKEKRRALKKAIKASKTSCFKMLCKKVDENPWGEAYKIVMGRRGGGKGQAPTCPSLLRNVVETLFPKQSQEGGSISLEKAEPTDAAPVNVLEVLQAAERFGNSKAPGLDGIPNKVLKLTVKYKPKPFVELFTRCLRDGILRIAEHQRSSDARAANSELMT</sequence>
<name>A0A034VIB1_BACDO</name>
<proteinExistence type="predicted"/>
<accession>A0A034VIB1</accession>
<evidence type="ECO:0000313" key="1">
    <source>
        <dbReference type="EMBL" id="JAC41872.1"/>
    </source>
</evidence>